<dbReference type="AlphaFoldDB" id="A0A0A1UQI3"/>
<gene>
    <name evidence="2" type="ORF">X797_008713</name>
</gene>
<feature type="signal peptide" evidence="1">
    <location>
        <begin position="1"/>
        <end position="17"/>
    </location>
</feature>
<name>A0A0A1UQI3_9HYPO</name>
<evidence type="ECO:0000256" key="1">
    <source>
        <dbReference type="SAM" id="SignalP"/>
    </source>
</evidence>
<feature type="chain" id="PRO_5001991691" evidence="1">
    <location>
        <begin position="18"/>
        <end position="101"/>
    </location>
</feature>
<proteinExistence type="predicted"/>
<dbReference type="Proteomes" id="UP000030151">
    <property type="component" value="Unassembled WGS sequence"/>
</dbReference>
<sequence>MQYPLVLVAAFATACIATPTAAPASMQSKDEMSTGLCPKHQLVVVGGLGYYLEEKDCLALKEQCAQQNRTKPAELKKCITNTRVSEIKEAQKAAQDTKRSV</sequence>
<evidence type="ECO:0000313" key="2">
    <source>
        <dbReference type="EMBL" id="EXU98106.1"/>
    </source>
</evidence>
<evidence type="ECO:0000313" key="3">
    <source>
        <dbReference type="Proteomes" id="UP000030151"/>
    </source>
</evidence>
<dbReference type="HOGENOM" id="CLU_2292329_0_0_1"/>
<dbReference type="EMBL" id="JELW01000029">
    <property type="protein sequence ID" value="EXU98106.1"/>
    <property type="molecule type" value="Genomic_DNA"/>
</dbReference>
<accession>A0A0A1UQI3</accession>
<comment type="caution">
    <text evidence="2">The sequence shown here is derived from an EMBL/GenBank/DDBJ whole genome shotgun (WGS) entry which is preliminary data.</text>
</comment>
<reference evidence="2 3" key="1">
    <citation type="submission" date="2014-02" db="EMBL/GenBank/DDBJ databases">
        <title>The genome sequence of the entomopathogenic fungus Metarhizium robertsii ARSEF 2575.</title>
        <authorList>
            <person name="Giuliano Garisto Donzelli B."/>
            <person name="Roe B.A."/>
            <person name="Macmil S.L."/>
            <person name="Krasnoff S.B."/>
            <person name="Gibson D.M."/>
        </authorList>
    </citation>
    <scope>NUCLEOTIDE SEQUENCE [LARGE SCALE GENOMIC DNA]</scope>
    <source>
        <strain evidence="2 3">ARSEF 2575</strain>
    </source>
</reference>
<organism evidence="2 3">
    <name type="scientific">Metarhizium robertsii</name>
    <dbReference type="NCBI Taxonomy" id="568076"/>
    <lineage>
        <taxon>Eukaryota</taxon>
        <taxon>Fungi</taxon>
        <taxon>Dikarya</taxon>
        <taxon>Ascomycota</taxon>
        <taxon>Pezizomycotina</taxon>
        <taxon>Sordariomycetes</taxon>
        <taxon>Hypocreomycetidae</taxon>
        <taxon>Hypocreales</taxon>
        <taxon>Clavicipitaceae</taxon>
        <taxon>Metarhizium</taxon>
    </lineage>
</organism>
<protein>
    <submittedName>
        <fullName evidence="2">Uncharacterized protein</fullName>
    </submittedName>
</protein>
<keyword evidence="1" id="KW-0732">Signal</keyword>
<dbReference type="OrthoDB" id="10342468at2759"/>